<reference evidence="1 2" key="1">
    <citation type="journal article" date="2018" name="Mol. Plant">
        <title>The genome of Artemisia annua provides insight into the evolution of Asteraceae family and artemisinin biosynthesis.</title>
        <authorList>
            <person name="Shen Q."/>
            <person name="Zhang L."/>
            <person name="Liao Z."/>
            <person name="Wang S."/>
            <person name="Yan T."/>
            <person name="Shi P."/>
            <person name="Liu M."/>
            <person name="Fu X."/>
            <person name="Pan Q."/>
            <person name="Wang Y."/>
            <person name="Lv Z."/>
            <person name="Lu X."/>
            <person name="Zhang F."/>
            <person name="Jiang W."/>
            <person name="Ma Y."/>
            <person name="Chen M."/>
            <person name="Hao X."/>
            <person name="Li L."/>
            <person name="Tang Y."/>
            <person name="Lv G."/>
            <person name="Zhou Y."/>
            <person name="Sun X."/>
            <person name="Brodelius P.E."/>
            <person name="Rose J.K.C."/>
            <person name="Tang K."/>
        </authorList>
    </citation>
    <scope>NUCLEOTIDE SEQUENCE [LARGE SCALE GENOMIC DNA]</scope>
    <source>
        <strain evidence="2">cv. Huhao1</strain>
        <tissue evidence="1">Leaf</tissue>
    </source>
</reference>
<dbReference type="EMBL" id="PKPP01012056">
    <property type="protein sequence ID" value="PWA43040.1"/>
    <property type="molecule type" value="Genomic_DNA"/>
</dbReference>
<dbReference type="OrthoDB" id="10566092at2759"/>
<dbReference type="Gene3D" id="3.10.450.10">
    <property type="match status" value="1"/>
</dbReference>
<comment type="caution">
    <text evidence="1">The sequence shown here is derived from an EMBL/GenBank/DDBJ whole genome shotgun (WGS) entry which is preliminary data.</text>
</comment>
<dbReference type="InterPro" id="IPR046350">
    <property type="entry name" value="Cystatin_sf"/>
</dbReference>
<dbReference type="SUPFAM" id="SSF54403">
    <property type="entry name" value="Cystatin/monellin"/>
    <property type="match status" value="1"/>
</dbReference>
<evidence type="ECO:0000313" key="1">
    <source>
        <dbReference type="EMBL" id="PWA43040.1"/>
    </source>
</evidence>
<protein>
    <submittedName>
        <fullName evidence="1">Uncharacterized protein</fullName>
    </submittedName>
</protein>
<name>A0A2U1L245_ARTAN</name>
<keyword evidence="2" id="KW-1185">Reference proteome</keyword>
<evidence type="ECO:0000313" key="2">
    <source>
        <dbReference type="Proteomes" id="UP000245207"/>
    </source>
</evidence>
<sequence>MKLVLHSNIKENNQNMARRIRRKKIGYEEKEISYRDDDEEAFLRFWVKDNISQTGNKTTVKGQHGGVSSEDLYYLYHEAIAFKNHLELHMKNNTGSDILVTSVENVIHTIARYQEEIQVNMDLPSISLTNEIMPFSVRLELFPHHVSVEFVLKFVQVPEIEIIYIESDEDECETVNGRETAKPHLNDPNCSKIGGLKRATPSDSVDLPVMTEYGFNYNSSVWPLCASNLLELTPLTKKEKKVWRMFEKETLEAEVTPRTHVDEEKRSIALDHPIVSDIGNFAVVTYNKACNMHVKMVEHNIHDIEFMECKYKKGHKAYHFYLTIEAIEEGNVGIYEAEVTCEAFRCSRYLYKFNLTNRKPFGTKAMAVRYLSCLRSACNTLDDIYNEKMAKLSFLSESLAGSESWRVFTEMERLRKLHLETLKGLRKKLYQDAHSLFPPDCDQSTNPDDWYVPGDDHFRGMVCRAKDSTCCGYDYYNPYFGWISKQAKERLRRETPRASVV</sequence>
<gene>
    <name evidence="1" type="ORF">CTI12_AA502040</name>
</gene>
<organism evidence="1 2">
    <name type="scientific">Artemisia annua</name>
    <name type="common">Sweet wormwood</name>
    <dbReference type="NCBI Taxonomy" id="35608"/>
    <lineage>
        <taxon>Eukaryota</taxon>
        <taxon>Viridiplantae</taxon>
        <taxon>Streptophyta</taxon>
        <taxon>Embryophyta</taxon>
        <taxon>Tracheophyta</taxon>
        <taxon>Spermatophyta</taxon>
        <taxon>Magnoliopsida</taxon>
        <taxon>eudicotyledons</taxon>
        <taxon>Gunneridae</taxon>
        <taxon>Pentapetalae</taxon>
        <taxon>asterids</taxon>
        <taxon>campanulids</taxon>
        <taxon>Asterales</taxon>
        <taxon>Asteraceae</taxon>
        <taxon>Asteroideae</taxon>
        <taxon>Anthemideae</taxon>
        <taxon>Artemisiinae</taxon>
        <taxon>Artemisia</taxon>
    </lineage>
</organism>
<dbReference type="AlphaFoldDB" id="A0A2U1L245"/>
<dbReference type="Proteomes" id="UP000245207">
    <property type="component" value="Unassembled WGS sequence"/>
</dbReference>
<proteinExistence type="predicted"/>
<accession>A0A2U1L245</accession>